<dbReference type="SFLD" id="SFLDG01129">
    <property type="entry name" value="C1.5:_HAD__Beta-PGM__Phosphata"/>
    <property type="match status" value="1"/>
</dbReference>
<protein>
    <submittedName>
        <fullName evidence="2">Haloacid dehalogenase type II</fullName>
    </submittedName>
</protein>
<dbReference type="NCBIfam" id="TIGR01549">
    <property type="entry name" value="HAD-SF-IA-v1"/>
    <property type="match status" value="1"/>
</dbReference>
<dbReference type="SUPFAM" id="SSF56784">
    <property type="entry name" value="HAD-like"/>
    <property type="match status" value="1"/>
</dbReference>
<dbReference type="NCBIfam" id="TIGR01428">
    <property type="entry name" value="HAD_type_II"/>
    <property type="match status" value="1"/>
</dbReference>
<dbReference type="AlphaFoldDB" id="A0A2A7SGP9"/>
<dbReference type="InterPro" id="IPR023214">
    <property type="entry name" value="HAD_sf"/>
</dbReference>
<dbReference type="EMBL" id="PDDY01000001">
    <property type="protein sequence ID" value="PEH42623.1"/>
    <property type="molecule type" value="Genomic_DNA"/>
</dbReference>
<dbReference type="InterPro" id="IPR006439">
    <property type="entry name" value="HAD-SF_hydro_IA"/>
</dbReference>
<dbReference type="InterPro" id="IPR036412">
    <property type="entry name" value="HAD-like_sf"/>
</dbReference>
<proteinExistence type="predicted"/>
<dbReference type="Pfam" id="PF00702">
    <property type="entry name" value="Hydrolase"/>
    <property type="match status" value="1"/>
</dbReference>
<evidence type="ECO:0000313" key="2">
    <source>
        <dbReference type="EMBL" id="PEH42623.1"/>
    </source>
</evidence>
<dbReference type="RefSeq" id="WP_098152446.1">
    <property type="nucleotide sequence ID" value="NZ_CADFAA010000018.1"/>
</dbReference>
<dbReference type="InterPro" id="IPR051540">
    <property type="entry name" value="S-2-haloacid_dehalogenase"/>
</dbReference>
<reference evidence="3" key="1">
    <citation type="submission" date="2017-09" db="EMBL/GenBank/DDBJ databases">
        <title>FDA dAtabase for Regulatory Grade micrObial Sequences (FDA-ARGOS): Supporting development and validation of Infectious Disease Dx tests.</title>
        <authorList>
            <person name="Minogue T."/>
            <person name="Wolcott M."/>
            <person name="Wasieloski L."/>
            <person name="Aguilar W."/>
            <person name="Moore D."/>
            <person name="Tallon L."/>
            <person name="Sadzewicz L."/>
            <person name="Ott S."/>
            <person name="Zhao X."/>
            <person name="Nagaraj S."/>
            <person name="Vavikolanu K."/>
            <person name="Aluvathingal J."/>
            <person name="Nadendla S."/>
            <person name="Sichtig H."/>
        </authorList>
    </citation>
    <scope>NUCLEOTIDE SEQUENCE [LARGE SCALE GENOMIC DNA]</scope>
    <source>
        <strain evidence="3">FDAARGOS_390</strain>
    </source>
</reference>
<dbReference type="Proteomes" id="UP000220629">
    <property type="component" value="Unassembled WGS sequence"/>
</dbReference>
<dbReference type="Gene3D" id="3.40.50.1000">
    <property type="entry name" value="HAD superfamily/HAD-like"/>
    <property type="match status" value="1"/>
</dbReference>
<dbReference type="InterPro" id="IPR006328">
    <property type="entry name" value="2-HAD"/>
</dbReference>
<evidence type="ECO:0000256" key="1">
    <source>
        <dbReference type="ARBA" id="ARBA00022801"/>
    </source>
</evidence>
<dbReference type="NCBIfam" id="TIGR01493">
    <property type="entry name" value="HAD-SF-IA-v2"/>
    <property type="match status" value="1"/>
</dbReference>
<keyword evidence="1" id="KW-0378">Hydrolase</keyword>
<dbReference type="GO" id="GO:0019120">
    <property type="term" value="F:hydrolase activity, acting on acid halide bonds, in C-halide compounds"/>
    <property type="evidence" value="ECO:0007669"/>
    <property type="project" value="InterPro"/>
</dbReference>
<dbReference type="PANTHER" id="PTHR43316:SF9">
    <property type="entry name" value="ACID DEHALOGENASE, PUTATIVE (AFU_ORTHOLOGUE AFUA_6G14460)-RELATED"/>
    <property type="match status" value="1"/>
</dbReference>
<dbReference type="SFLD" id="SFLDS00003">
    <property type="entry name" value="Haloacid_Dehalogenase"/>
    <property type="match status" value="1"/>
</dbReference>
<organism evidence="2 3">
    <name type="scientific">Burkholderia gladioli</name>
    <name type="common">Pseudomonas marginata</name>
    <name type="synonym">Phytomonas marginata</name>
    <dbReference type="NCBI Taxonomy" id="28095"/>
    <lineage>
        <taxon>Bacteria</taxon>
        <taxon>Pseudomonadati</taxon>
        <taxon>Pseudomonadota</taxon>
        <taxon>Betaproteobacteria</taxon>
        <taxon>Burkholderiales</taxon>
        <taxon>Burkholderiaceae</taxon>
        <taxon>Burkholderia</taxon>
    </lineage>
</organism>
<evidence type="ECO:0000313" key="3">
    <source>
        <dbReference type="Proteomes" id="UP000220629"/>
    </source>
</evidence>
<comment type="caution">
    <text evidence="2">The sequence shown here is derived from an EMBL/GenBank/DDBJ whole genome shotgun (WGS) entry which is preliminary data.</text>
</comment>
<gene>
    <name evidence="2" type="ORF">CRM94_10920</name>
</gene>
<dbReference type="PANTHER" id="PTHR43316">
    <property type="entry name" value="HYDROLASE, HALOACID DELAHOGENASE-RELATED"/>
    <property type="match status" value="1"/>
</dbReference>
<name>A0A2A7SGP9_BURGA</name>
<dbReference type="Gene3D" id="1.10.150.750">
    <property type="match status" value="1"/>
</dbReference>
<accession>A0A2A7SGP9</accession>
<sequence length="234" mass="25637">MSLSATPRPQWLTFDCYGTLIQWDEGLQAAVGDILAGKGAHAVSSAELIAVYDRHEHALEQTPPHRSFRELSGEALKLALREWRLDADDADARRLTDSISAMPPFPEVVEALRALKAAGYRLCIVSNTDDDVIAGNVAQLGGTIDRVITAQQAGAYKPSRRIFEHAHRELGVTREQVVHICASPHLDHAAARELGFRCVWIDRGTGRALLPDYRPDATLATLDQVPALFAALGW</sequence>
<dbReference type="PRINTS" id="PR00413">
    <property type="entry name" value="HADHALOGNASE"/>
</dbReference>